<protein>
    <submittedName>
        <fullName evidence="2">Uncharacterized protein</fullName>
    </submittedName>
</protein>
<sequence length="109" mass="12197">MISIKLGINCGKSKTEPTKESTIDCKKVNKSKTIEKIKISTKSYKVKSILNNTKEYEIQKGNKTLSNNDCVFDPPTQKICTKTTKNLLSDENTMRVVPSIKVNTNKQGT</sequence>
<name>A0A0K0G1A7_STRVS</name>
<organism evidence="1 2">
    <name type="scientific">Strongyloides venezuelensis</name>
    <name type="common">Threadworm</name>
    <dbReference type="NCBI Taxonomy" id="75913"/>
    <lineage>
        <taxon>Eukaryota</taxon>
        <taxon>Metazoa</taxon>
        <taxon>Ecdysozoa</taxon>
        <taxon>Nematoda</taxon>
        <taxon>Chromadorea</taxon>
        <taxon>Rhabditida</taxon>
        <taxon>Tylenchina</taxon>
        <taxon>Panagrolaimomorpha</taxon>
        <taxon>Strongyloidoidea</taxon>
        <taxon>Strongyloididae</taxon>
        <taxon>Strongyloides</taxon>
    </lineage>
</organism>
<dbReference type="WBParaSite" id="SVE_1849500.1">
    <property type="protein sequence ID" value="SVE_1849500.1"/>
    <property type="gene ID" value="SVE_1849500"/>
</dbReference>
<evidence type="ECO:0000313" key="2">
    <source>
        <dbReference type="WBParaSite" id="SVE_1849500.1"/>
    </source>
</evidence>
<reference evidence="1" key="1">
    <citation type="submission" date="2014-07" db="EMBL/GenBank/DDBJ databases">
        <authorList>
            <person name="Martin A.A"/>
            <person name="De Silva N."/>
        </authorList>
    </citation>
    <scope>NUCLEOTIDE SEQUENCE</scope>
</reference>
<evidence type="ECO:0000313" key="1">
    <source>
        <dbReference type="Proteomes" id="UP000035680"/>
    </source>
</evidence>
<dbReference type="AlphaFoldDB" id="A0A0K0G1A7"/>
<proteinExistence type="predicted"/>
<accession>A0A0K0G1A7</accession>
<keyword evidence="1" id="KW-1185">Reference proteome</keyword>
<reference evidence="2" key="2">
    <citation type="submission" date="2015-08" db="UniProtKB">
        <authorList>
            <consortium name="WormBaseParasite"/>
        </authorList>
    </citation>
    <scope>IDENTIFICATION</scope>
</reference>
<dbReference type="Proteomes" id="UP000035680">
    <property type="component" value="Unassembled WGS sequence"/>
</dbReference>